<feature type="region of interest" description="Disordered" evidence="2">
    <location>
        <begin position="1"/>
        <end position="25"/>
    </location>
</feature>
<feature type="coiled-coil region" evidence="1">
    <location>
        <begin position="251"/>
        <end position="292"/>
    </location>
</feature>
<dbReference type="EMBL" id="JAEPRB010000009">
    <property type="protein sequence ID" value="KAG2227193.1"/>
    <property type="molecule type" value="Genomic_DNA"/>
</dbReference>
<dbReference type="OrthoDB" id="9451547at2759"/>
<feature type="coiled-coil region" evidence="1">
    <location>
        <begin position="149"/>
        <end position="227"/>
    </location>
</feature>
<keyword evidence="1" id="KW-0175">Coiled coil</keyword>
<protein>
    <submittedName>
        <fullName evidence="3">Uncharacterized protein</fullName>
    </submittedName>
</protein>
<organism evidence="3 4">
    <name type="scientific">Circinella minor</name>
    <dbReference type="NCBI Taxonomy" id="1195481"/>
    <lineage>
        <taxon>Eukaryota</taxon>
        <taxon>Fungi</taxon>
        <taxon>Fungi incertae sedis</taxon>
        <taxon>Mucoromycota</taxon>
        <taxon>Mucoromycotina</taxon>
        <taxon>Mucoromycetes</taxon>
        <taxon>Mucorales</taxon>
        <taxon>Lichtheimiaceae</taxon>
        <taxon>Circinella</taxon>
    </lineage>
</organism>
<proteinExistence type="predicted"/>
<evidence type="ECO:0000256" key="1">
    <source>
        <dbReference type="SAM" id="Coils"/>
    </source>
</evidence>
<evidence type="ECO:0000313" key="4">
    <source>
        <dbReference type="Proteomes" id="UP000646827"/>
    </source>
</evidence>
<reference evidence="3 4" key="1">
    <citation type="submission" date="2020-12" db="EMBL/GenBank/DDBJ databases">
        <title>Metabolic potential, ecology and presence of endohyphal bacteria is reflected in genomic diversity of Mucoromycotina.</title>
        <authorList>
            <person name="Muszewska A."/>
            <person name="Okrasinska A."/>
            <person name="Steczkiewicz K."/>
            <person name="Drgas O."/>
            <person name="Orlowska M."/>
            <person name="Perlinska-Lenart U."/>
            <person name="Aleksandrzak-Piekarczyk T."/>
            <person name="Szatraj K."/>
            <person name="Zielenkiewicz U."/>
            <person name="Pilsyk S."/>
            <person name="Malc E."/>
            <person name="Mieczkowski P."/>
            <person name="Kruszewska J.S."/>
            <person name="Biernat P."/>
            <person name="Pawlowska J."/>
        </authorList>
    </citation>
    <scope>NUCLEOTIDE SEQUENCE [LARGE SCALE GENOMIC DNA]</scope>
    <source>
        <strain evidence="3 4">CBS 142.35</strain>
    </source>
</reference>
<gene>
    <name evidence="3" type="ORF">INT45_008437</name>
</gene>
<evidence type="ECO:0000313" key="3">
    <source>
        <dbReference type="EMBL" id="KAG2227193.1"/>
    </source>
</evidence>
<evidence type="ECO:0000256" key="2">
    <source>
        <dbReference type="SAM" id="MobiDB-lite"/>
    </source>
</evidence>
<sequence length="623" mass="70207">MLRRNTPPPLSTLSQQRVPNTEPVSPGAISTASFMSSFSWVADKSSTELTSLLKNAYSSLREKDKDLALAAEIGKSLLDNNMSLKSKYEDLLQQVNQCNQSLPSPSIDDGGWDSAHGSQDEDEKNYNDDDQDDEYNDTTMRLISNQNAREALIEALERKNTEMQHMLDNALNESAATGQANDKQARKLQNEIDLLKSNLECAVQKIQELEESRNARQERAAARLNQNNNNDGPNQGTPYLCNEEDDDRWIAEELAEKMTQMQSENESLAYAKNAIEDKLQKSLLDLDNLRQQFHHFQFTQQGYDNLQEAYQRQFKHIEELTTSLEDHRTILSRLRDRGIGWSPKPSPSPSECGGSSFMVVGSSAVRNCSRRLSCNVQELRMTTPKQSLLGELENAWFKNLQHHDDNDNDSNKRFNSIVKEKEKHNDEDEGHISSSDSESCLSLTKLRDVASLTEHNLAPFYRAPAEYALETLITSAGFKENSIVQEAARYIKSGVNNGSSNSTKSCSVKSINIKGGSIMDFDMFSPSGSGSVYDSYNLYPRLSSELLFTSFDCRYNGSGRRYTEYSNSTEIFHDEMPSGISDSARWILQGLFRGLCQWCRFSLVLVAAILINLWQGPDAIMEK</sequence>
<accession>A0A8H7SEW8</accession>
<feature type="region of interest" description="Disordered" evidence="2">
    <location>
        <begin position="99"/>
        <end position="135"/>
    </location>
</feature>
<name>A0A8H7SEW8_9FUNG</name>
<feature type="compositionally biased region" description="Acidic residues" evidence="2">
    <location>
        <begin position="120"/>
        <end position="135"/>
    </location>
</feature>
<keyword evidence="4" id="KW-1185">Reference proteome</keyword>
<feature type="compositionally biased region" description="Polar residues" evidence="2">
    <location>
        <begin position="11"/>
        <end position="25"/>
    </location>
</feature>
<dbReference type="Proteomes" id="UP000646827">
    <property type="component" value="Unassembled WGS sequence"/>
</dbReference>
<feature type="compositionally biased region" description="Pro residues" evidence="2">
    <location>
        <begin position="1"/>
        <end position="10"/>
    </location>
</feature>
<dbReference type="AlphaFoldDB" id="A0A8H7SEW8"/>
<comment type="caution">
    <text evidence="3">The sequence shown here is derived from an EMBL/GenBank/DDBJ whole genome shotgun (WGS) entry which is preliminary data.</text>
</comment>